<proteinExistence type="predicted"/>
<dbReference type="AlphaFoldDB" id="A0AAE6NGB0"/>
<reference evidence="1 2" key="1">
    <citation type="submission" date="2017-09" db="EMBL/GenBank/DDBJ databases">
        <authorList>
            <person name="Lee N."/>
            <person name="Cho B.-K."/>
        </authorList>
    </citation>
    <scope>NUCLEOTIDE SEQUENCE [LARGE SCALE GENOMIC DNA]</scope>
    <source>
        <strain evidence="1 2">ATCC 23948</strain>
    </source>
</reference>
<evidence type="ECO:0000313" key="2">
    <source>
        <dbReference type="Proteomes" id="UP000325458"/>
    </source>
</evidence>
<dbReference type="KEGG" id="spla:CP981_06350"/>
<evidence type="ECO:0000313" key="1">
    <source>
        <dbReference type="EMBL" id="QEV51335.1"/>
    </source>
</evidence>
<dbReference type="EMBL" id="CP023691">
    <property type="protein sequence ID" value="QEV51335.1"/>
    <property type="molecule type" value="Genomic_DNA"/>
</dbReference>
<dbReference type="Proteomes" id="UP000325458">
    <property type="component" value="Chromosome"/>
</dbReference>
<protein>
    <submittedName>
        <fullName evidence="1">Uncharacterized protein</fullName>
    </submittedName>
</protein>
<name>A0AAE6NGB0_STRPT</name>
<organism evidence="1 2">
    <name type="scientific">Streptomyces platensis</name>
    <dbReference type="NCBI Taxonomy" id="58346"/>
    <lineage>
        <taxon>Bacteria</taxon>
        <taxon>Bacillati</taxon>
        <taxon>Actinomycetota</taxon>
        <taxon>Actinomycetes</taxon>
        <taxon>Kitasatosporales</taxon>
        <taxon>Streptomycetaceae</taxon>
        <taxon>Streptomyces</taxon>
    </lineage>
</organism>
<accession>A0AAE6NGB0</accession>
<sequence length="59" mass="6067">MVPAPAGLVPMREMVCGGGMLCSPRVRGWSRPAGLIDVPPVVVPAHAGLVPVDRGHGGW</sequence>
<gene>
    <name evidence="1" type="ORF">CP981_06350</name>
</gene>